<proteinExistence type="predicted"/>
<dbReference type="Pfam" id="PF14223">
    <property type="entry name" value="Retrotran_gag_2"/>
    <property type="match status" value="1"/>
</dbReference>
<keyword evidence="1" id="KW-0175">Coiled coil</keyword>
<dbReference type="AlphaFoldDB" id="A0AAD5JE04"/>
<evidence type="ECO:0000313" key="2">
    <source>
        <dbReference type="EMBL" id="KAI9195332.1"/>
    </source>
</evidence>
<reference evidence="2" key="1">
    <citation type="journal article" date="2022" name="Plant J.">
        <title>Strategies of tolerance reflected in two North American maple genomes.</title>
        <authorList>
            <person name="McEvoy S.L."/>
            <person name="Sezen U.U."/>
            <person name="Trouern-Trend A."/>
            <person name="McMahon S.M."/>
            <person name="Schaberg P.G."/>
            <person name="Yang J."/>
            <person name="Wegrzyn J.L."/>
            <person name="Swenson N.G."/>
        </authorList>
    </citation>
    <scope>NUCLEOTIDE SEQUENCE</scope>
    <source>
        <strain evidence="2">91603</strain>
    </source>
</reference>
<comment type="caution">
    <text evidence="2">The sequence shown here is derived from an EMBL/GenBank/DDBJ whole genome shotgun (WGS) entry which is preliminary data.</text>
</comment>
<feature type="coiled-coil region" evidence="1">
    <location>
        <begin position="337"/>
        <end position="364"/>
    </location>
</feature>
<dbReference type="EMBL" id="JAJSOW010000003">
    <property type="protein sequence ID" value="KAI9195332.1"/>
    <property type="molecule type" value="Genomic_DNA"/>
</dbReference>
<sequence length="390" mass="44711">MTKEASNFKPHLLKGYNYRFWKLRMKAYIHSIDERAWMTMEECYLSLNKSENGVTISKPRSEWSTNEFELAKWHHRAMNAIFGGMDSRQFSYIQNLETVKEAWEALQVTNEGTKAVKKSRLQLLTTKFKYSQMCEEDKFVDFQEKLLDIANQCQAFGTPISGERLNWKILRSLSKRFKAKVTAIEERKNVDVMGLNELLGSLQTFKACLKPKVKNKGLALKVVKEASSSEDDNEIDLLVRKFRKFLRKGAKPSGKTLCFGDTKKDNKGKAIGATWSEDNDFSDKESSSDKSFSEEELMSNFVAFTTSHSIIEDVCQDSLYKEVDPNYQECLSDNPTCVDLLAKVKCLEEDLKAALREVVEKDDLIKLQVDELVSTTQRLLGEKNAFAKKL</sequence>
<protein>
    <recommendedName>
        <fullName evidence="4">DUF4219 domain-containing protein</fullName>
    </recommendedName>
</protein>
<dbReference type="Proteomes" id="UP001064489">
    <property type="component" value="Chromosome 1"/>
</dbReference>
<gene>
    <name evidence="2" type="ORF">LWI28_013923</name>
</gene>
<evidence type="ECO:0000256" key="1">
    <source>
        <dbReference type="SAM" id="Coils"/>
    </source>
</evidence>
<evidence type="ECO:0008006" key="4">
    <source>
        <dbReference type="Google" id="ProtNLM"/>
    </source>
</evidence>
<dbReference type="PANTHER" id="PTHR35317">
    <property type="entry name" value="OS04G0629600 PROTEIN"/>
    <property type="match status" value="1"/>
</dbReference>
<reference evidence="2" key="2">
    <citation type="submission" date="2023-02" db="EMBL/GenBank/DDBJ databases">
        <authorList>
            <person name="Swenson N.G."/>
            <person name="Wegrzyn J.L."/>
            <person name="Mcevoy S.L."/>
        </authorList>
    </citation>
    <scope>NUCLEOTIDE SEQUENCE</scope>
    <source>
        <strain evidence="2">91603</strain>
        <tissue evidence="2">Leaf</tissue>
    </source>
</reference>
<keyword evidence="3" id="KW-1185">Reference proteome</keyword>
<name>A0AAD5JE04_ACENE</name>
<accession>A0AAD5JE04</accession>
<organism evidence="2 3">
    <name type="scientific">Acer negundo</name>
    <name type="common">Box elder</name>
    <dbReference type="NCBI Taxonomy" id="4023"/>
    <lineage>
        <taxon>Eukaryota</taxon>
        <taxon>Viridiplantae</taxon>
        <taxon>Streptophyta</taxon>
        <taxon>Embryophyta</taxon>
        <taxon>Tracheophyta</taxon>
        <taxon>Spermatophyta</taxon>
        <taxon>Magnoliopsida</taxon>
        <taxon>eudicotyledons</taxon>
        <taxon>Gunneridae</taxon>
        <taxon>Pentapetalae</taxon>
        <taxon>rosids</taxon>
        <taxon>malvids</taxon>
        <taxon>Sapindales</taxon>
        <taxon>Sapindaceae</taxon>
        <taxon>Hippocastanoideae</taxon>
        <taxon>Acereae</taxon>
        <taxon>Acer</taxon>
    </lineage>
</organism>
<dbReference type="PANTHER" id="PTHR35317:SF35">
    <property type="entry name" value="DUF4219 DOMAIN-CONTAINING PROTEIN"/>
    <property type="match status" value="1"/>
</dbReference>
<evidence type="ECO:0000313" key="3">
    <source>
        <dbReference type="Proteomes" id="UP001064489"/>
    </source>
</evidence>